<dbReference type="Proteomes" id="UP000823674">
    <property type="component" value="Chromosome A07"/>
</dbReference>
<feature type="compositionally biased region" description="Acidic residues" evidence="1">
    <location>
        <begin position="119"/>
        <end position="134"/>
    </location>
</feature>
<feature type="compositionally biased region" description="Acidic residues" evidence="1">
    <location>
        <begin position="149"/>
        <end position="164"/>
    </location>
</feature>
<dbReference type="PANTHER" id="PTHR36005:SF1">
    <property type="entry name" value="DNA LIGASE-LIKE PROTEIN"/>
    <property type="match status" value="1"/>
</dbReference>
<feature type="region of interest" description="Disordered" evidence="1">
    <location>
        <begin position="525"/>
        <end position="576"/>
    </location>
</feature>
<keyword evidence="3" id="KW-1185">Reference proteome</keyword>
<reference evidence="2 3" key="1">
    <citation type="submission" date="2021-03" db="EMBL/GenBank/DDBJ databases">
        <authorList>
            <person name="King G.J."/>
            <person name="Bancroft I."/>
            <person name="Baten A."/>
            <person name="Bloomfield J."/>
            <person name="Borpatragohain P."/>
            <person name="He Z."/>
            <person name="Irish N."/>
            <person name="Irwin J."/>
            <person name="Liu K."/>
            <person name="Mauleon R.P."/>
            <person name="Moore J."/>
            <person name="Morris R."/>
            <person name="Ostergaard L."/>
            <person name="Wang B."/>
            <person name="Wells R."/>
        </authorList>
    </citation>
    <scope>NUCLEOTIDE SEQUENCE [LARGE SCALE GENOMIC DNA]</scope>
    <source>
        <strain evidence="2">R-o-18</strain>
        <tissue evidence="2">Leaf</tissue>
    </source>
</reference>
<evidence type="ECO:0000256" key="1">
    <source>
        <dbReference type="SAM" id="MobiDB-lite"/>
    </source>
</evidence>
<dbReference type="PROSITE" id="PS00086">
    <property type="entry name" value="CYTOCHROME_P450"/>
    <property type="match status" value="1"/>
</dbReference>
<feature type="compositionally biased region" description="Acidic residues" evidence="1">
    <location>
        <begin position="536"/>
        <end position="555"/>
    </location>
</feature>
<dbReference type="PRINTS" id="PR00463">
    <property type="entry name" value="EP450I"/>
</dbReference>
<dbReference type="InterPro" id="IPR001128">
    <property type="entry name" value="Cyt_P450"/>
</dbReference>
<dbReference type="Pfam" id="PF00067">
    <property type="entry name" value="p450"/>
    <property type="match status" value="1"/>
</dbReference>
<proteinExistence type="predicted"/>
<feature type="compositionally biased region" description="Basic and acidic residues" evidence="1">
    <location>
        <begin position="633"/>
        <end position="660"/>
    </location>
</feature>
<evidence type="ECO:0000313" key="3">
    <source>
        <dbReference type="Proteomes" id="UP000823674"/>
    </source>
</evidence>
<dbReference type="InterPro" id="IPR036396">
    <property type="entry name" value="Cyt_P450_sf"/>
</dbReference>
<dbReference type="InterPro" id="IPR002401">
    <property type="entry name" value="Cyt_P450_E_grp-I"/>
</dbReference>
<evidence type="ECO:0008006" key="4">
    <source>
        <dbReference type="Google" id="ProtNLM"/>
    </source>
</evidence>
<feature type="compositionally biased region" description="Basic and acidic residues" evidence="1">
    <location>
        <begin position="392"/>
        <end position="402"/>
    </location>
</feature>
<feature type="compositionally biased region" description="Acidic residues" evidence="1">
    <location>
        <begin position="455"/>
        <end position="485"/>
    </location>
</feature>
<feature type="region of interest" description="Disordered" evidence="1">
    <location>
        <begin position="620"/>
        <end position="765"/>
    </location>
</feature>
<comment type="caution">
    <text evidence="2">The sequence shown here is derived from an EMBL/GenBank/DDBJ whole genome shotgun (WGS) entry which is preliminary data.</text>
</comment>
<dbReference type="PRINTS" id="PR00385">
    <property type="entry name" value="P450"/>
</dbReference>
<gene>
    <name evidence="2" type="primary">A07p047860.1_BraROA</name>
    <name evidence="2" type="ORF">IGI04_028860</name>
</gene>
<dbReference type="Gene3D" id="1.10.630.10">
    <property type="entry name" value="Cytochrome P450"/>
    <property type="match status" value="1"/>
</dbReference>
<evidence type="ECO:0000313" key="2">
    <source>
        <dbReference type="EMBL" id="KAG5381018.1"/>
    </source>
</evidence>
<feature type="compositionally biased region" description="Basic and acidic residues" evidence="1">
    <location>
        <begin position="90"/>
        <end position="109"/>
    </location>
</feature>
<feature type="region of interest" description="Disordered" evidence="1">
    <location>
        <begin position="76"/>
        <end position="195"/>
    </location>
</feature>
<dbReference type="InterPro" id="IPR017972">
    <property type="entry name" value="Cyt_P450_CS"/>
</dbReference>
<feature type="compositionally biased region" description="Basic and acidic residues" evidence="1">
    <location>
        <begin position="430"/>
        <end position="441"/>
    </location>
</feature>
<feature type="compositionally biased region" description="Polar residues" evidence="1">
    <location>
        <begin position="739"/>
        <end position="753"/>
    </location>
</feature>
<feature type="compositionally biased region" description="Polar residues" evidence="1">
    <location>
        <begin position="668"/>
        <end position="686"/>
    </location>
</feature>
<feature type="compositionally biased region" description="Basic and acidic residues" evidence="1">
    <location>
        <begin position="165"/>
        <end position="175"/>
    </location>
</feature>
<feature type="compositionally biased region" description="Acidic residues" evidence="1">
    <location>
        <begin position="314"/>
        <end position="333"/>
    </location>
</feature>
<feature type="region of interest" description="Disordered" evidence="1">
    <location>
        <begin position="219"/>
        <end position="250"/>
    </location>
</feature>
<feature type="region of interest" description="Disordered" evidence="1">
    <location>
        <begin position="298"/>
        <end position="507"/>
    </location>
</feature>
<dbReference type="SUPFAM" id="SSF48264">
    <property type="entry name" value="Cytochrome P450"/>
    <property type="match status" value="1"/>
</dbReference>
<feature type="compositionally biased region" description="Acidic residues" evidence="1">
    <location>
        <begin position="177"/>
        <end position="195"/>
    </location>
</feature>
<name>A0ABQ7L353_BRACM</name>
<feature type="compositionally biased region" description="Basic and acidic residues" evidence="1">
    <location>
        <begin position="493"/>
        <end position="507"/>
    </location>
</feature>
<dbReference type="EMBL" id="JADBGQ010000009">
    <property type="protein sequence ID" value="KAG5381018.1"/>
    <property type="molecule type" value="Genomic_DNA"/>
</dbReference>
<organism evidence="2 3">
    <name type="scientific">Brassica rapa subsp. trilocularis</name>
    <dbReference type="NCBI Taxonomy" id="1813537"/>
    <lineage>
        <taxon>Eukaryota</taxon>
        <taxon>Viridiplantae</taxon>
        <taxon>Streptophyta</taxon>
        <taxon>Embryophyta</taxon>
        <taxon>Tracheophyta</taxon>
        <taxon>Spermatophyta</taxon>
        <taxon>Magnoliopsida</taxon>
        <taxon>eudicotyledons</taxon>
        <taxon>Gunneridae</taxon>
        <taxon>Pentapetalae</taxon>
        <taxon>rosids</taxon>
        <taxon>malvids</taxon>
        <taxon>Brassicales</taxon>
        <taxon>Brassicaceae</taxon>
        <taxon>Brassiceae</taxon>
        <taxon>Brassica</taxon>
    </lineage>
</organism>
<protein>
    <recommendedName>
        <fullName evidence="4">Cytochrome P450</fullName>
    </recommendedName>
</protein>
<feature type="compositionally biased region" description="Polar residues" evidence="1">
    <location>
        <begin position="372"/>
        <end position="388"/>
    </location>
</feature>
<dbReference type="PANTHER" id="PTHR36005">
    <property type="entry name" value="DNA LIGASE-LIKE PROTEIN"/>
    <property type="match status" value="1"/>
</dbReference>
<feature type="compositionally biased region" description="Low complexity" evidence="1">
    <location>
        <begin position="708"/>
        <end position="722"/>
    </location>
</feature>
<sequence length="1351" mass="152991">MVSEKQLSPIGGSSVPVPNRMLRLLKKATSISDLCPGSVEADGEDLEKDGIEEDEMRSDLEGLGVEDGVHARKALDFDSVPEISPPIEDLGEKTEEVISEMETREETKVSESSVPEIDPASEEMCEEGEEEIPEMETRVSESSVPEIEPAIEELGEKSEEEIPEMETREETRVSESSEAEESGEKGDEEVVEMETEEEIINVWGSKGVRKKRSVVLEASDNEGKETKRSKKKTVDFDELPASMNMTKKERREYLDQLRAENQRLLRETRDAAFEPVPLVRKPISSVLEKIRRRKAEISKQFLSRKKSKSKDIDDGPYGEDVNDFEEVVIEEENKDVNLEFTSKQNPQGGDCLEDSAGPVGKSDSPSNKESESNSTHQDPSLPSQTTNFGEELQEKTSTRSVEEVMTPPSVPANNLKRNPSPAPDNSEEAEYTKESSDHETLDSSAGDPVRKFIDEVAEEEDDSDNDLLRFEDDDDEDEDEEDDDLRDMIASQFKEDPSDKYKRNELHQKWLEQQDAAGTEKLLHKLKRGLQQDETSLFEDEDDNADDENMAEDEEVTKPEASEDENEEDPSHATSMRMRIKKIKEMIPLMFTDKDDVYVSSDDEETEKKLMQQRLYKKRLEQKAKLSSSTGNEHSEEILRHIKKPEIGKKAKTTSFKDRALMGINKNPAASKSSFLGKLTKSSISEGSRKRGSNVVRGYIFERDDSNSKSSNSVPEEPSVPETIVQEKSRPRRAPAKFTASQSQERSTTSQASAAEEEKSTRQRTTLYEILKMSSNKTSFTSGETVISSSHTESIFAAFKLDTKPVKTNPQLAQNVLDYQVSFSTVDLIPGSTRRPYREGIDAIPEKALKTPTLQPRSGRQRTGLMSQLYTNRILSQPAQTQQLHLTGPRYRLFTGNSSEVTRLTTEAKSKPIPSGDNPHEFVHRVAPHYHNWSRAYGKTFIYWFGTKPVVATSDPKLIREALKSKSFDRIGHNPLSKLLYAQGLPGLRGDQWAFHRRIAVQAFTMDKVKRWVPQMVASTLMFIEKWEEMRNGEEEVELDVHKEIHSLSAHMLSRTAFGNNVEEGKRIFALQERMMRLFYLVRWSIYIPGYRFLPSKTNREIWRIEKQIRGSILGLIEKNKTRDAEIAGTLLQAFMSPYVNQNGQEERLGIEEVIDECKTFYFAAKETTGDLMTWVLILLAMHQEWQSIAREEVIRVLGPNGLPTPDILQDLKTLGMIINETLRLYPPAMTLNRDTLKKAKLGSLEIPKGTHLYLSVVAMHHDRDAWGDDAEEFNPGRFEVTRKESALLVPFGLGVRTCVGQNLAVVEAKTVLATILRHYSFKLSPSYVHAPVLFVTLQPQKGAHLLFSRI</sequence>
<accession>A0ABQ7L353</accession>